<keyword evidence="1" id="KW-0812">Transmembrane</keyword>
<name>A0A382RDY8_9ZZZZ</name>
<protein>
    <recommendedName>
        <fullName evidence="3">Glycosyltransferase RgtA/B/C/D-like domain-containing protein</fullName>
    </recommendedName>
</protein>
<accession>A0A382RDY8</accession>
<gene>
    <name evidence="2" type="ORF">METZ01_LOCUS348042</name>
</gene>
<evidence type="ECO:0000313" key="2">
    <source>
        <dbReference type="EMBL" id="SVC95188.1"/>
    </source>
</evidence>
<feature type="transmembrane region" description="Helical" evidence="1">
    <location>
        <begin position="90"/>
        <end position="106"/>
    </location>
</feature>
<keyword evidence="1" id="KW-0472">Membrane</keyword>
<reference evidence="2" key="1">
    <citation type="submission" date="2018-05" db="EMBL/GenBank/DDBJ databases">
        <authorList>
            <person name="Lanie J.A."/>
            <person name="Ng W.-L."/>
            <person name="Kazmierczak K.M."/>
            <person name="Andrzejewski T.M."/>
            <person name="Davidsen T.M."/>
            <person name="Wayne K.J."/>
            <person name="Tettelin H."/>
            <person name="Glass J.I."/>
            <person name="Rusch D."/>
            <person name="Podicherti R."/>
            <person name="Tsui H.-C.T."/>
            <person name="Winkler M.E."/>
        </authorList>
    </citation>
    <scope>NUCLEOTIDE SEQUENCE</scope>
</reference>
<feature type="transmembrane region" description="Helical" evidence="1">
    <location>
        <begin position="64"/>
        <end position="83"/>
    </location>
</feature>
<sequence>AIGISPVVVFNLMSKGASFARTGDIATSNSNILENVLGRIDHFVAVLTGNSHLWYLGSSPGNRLWLWALIISLIVSITSAVCHQTRSQKNFVLLLLLLTSLLQVPFTPTPSGLFPHHLAIFAPLWTTLVAVSITSIPRLLLQIYPLSKNYHFTMLIVIAWAFTTLITKDLHTNIKMHATLGKVGGESPHTDAIYTLANHLDRMRPQNTVALDWGFAPQVQFLTNERIKPQEVFGFTEKTDAGFVERLDHFNPDNDTVYVLHTEAKSFINRRTDFALYTSSRGRHLENIGTISQSSGTPIFEIFVANKEK</sequence>
<feature type="non-terminal residue" evidence="2">
    <location>
        <position position="1"/>
    </location>
</feature>
<dbReference type="AlphaFoldDB" id="A0A382RDY8"/>
<evidence type="ECO:0008006" key="3">
    <source>
        <dbReference type="Google" id="ProtNLM"/>
    </source>
</evidence>
<feature type="transmembrane region" description="Helical" evidence="1">
    <location>
        <begin position="118"/>
        <end position="137"/>
    </location>
</feature>
<evidence type="ECO:0000256" key="1">
    <source>
        <dbReference type="SAM" id="Phobius"/>
    </source>
</evidence>
<organism evidence="2">
    <name type="scientific">marine metagenome</name>
    <dbReference type="NCBI Taxonomy" id="408172"/>
    <lineage>
        <taxon>unclassified sequences</taxon>
        <taxon>metagenomes</taxon>
        <taxon>ecological metagenomes</taxon>
    </lineage>
</organism>
<proteinExistence type="predicted"/>
<feature type="transmembrane region" description="Helical" evidence="1">
    <location>
        <begin position="149"/>
        <end position="167"/>
    </location>
</feature>
<dbReference type="EMBL" id="UINC01120600">
    <property type="protein sequence ID" value="SVC95188.1"/>
    <property type="molecule type" value="Genomic_DNA"/>
</dbReference>
<keyword evidence="1" id="KW-1133">Transmembrane helix</keyword>